<keyword evidence="1" id="KW-0472">Membrane</keyword>
<feature type="transmembrane region" description="Helical" evidence="1">
    <location>
        <begin position="65"/>
        <end position="82"/>
    </location>
</feature>
<feature type="transmembrane region" description="Helical" evidence="1">
    <location>
        <begin position="21"/>
        <end position="45"/>
    </location>
</feature>
<sequence>MSTEQQDWRDHGTGPTTGRGNAIAIALVLPVLLVVSWVVQIGAYLERDFGSMDDRLGPGGVLTRLVIGAALAVGIPAVVLVVQVRARRRERRHSLAAVVAAIVVLVIAVPWNGLVLTSQVRSMAADARQRAQPATAAERHFADGDAGATLERIGDRTVRILGGDRKSAYRDGERAGGAYSEECKLSNAHQGVRWTYWYAPGEYTDADGKELLPEDHTMIEGANRDVDRVRSYWESEGIGARSEADLVPDQISPTADWLESTSSYTRPGPDVDFRTICLVR</sequence>
<reference evidence="2" key="1">
    <citation type="submission" date="2021-05" db="EMBL/GenBank/DDBJ databases">
        <title>Whole genome sequence of Curtobacterium flaccumfaciens pv. flaccumfaciens strain CFBP 3417.</title>
        <authorList>
            <person name="Osdaghi E."/>
            <person name="Taghouti G."/>
            <person name="Portier P."/>
            <person name="Fazliarab A."/>
            <person name="Taghavi S.M."/>
            <person name="Briand M."/>
            <person name="Le-Saux M."/>
            <person name="Jacques M.-A."/>
        </authorList>
    </citation>
    <scope>NUCLEOTIDE SEQUENCE</scope>
    <source>
        <strain evidence="2">CFBP 3417</strain>
    </source>
</reference>
<accession>A0A9Q2W380</accession>
<keyword evidence="1" id="KW-1133">Transmembrane helix</keyword>
<dbReference type="AlphaFoldDB" id="A0A9Q2W380"/>
<comment type="caution">
    <text evidence="2">The sequence shown here is derived from an EMBL/GenBank/DDBJ whole genome shotgun (WGS) entry which is preliminary data.</text>
</comment>
<dbReference type="EMBL" id="JAHEWX010000002">
    <property type="protein sequence ID" value="MBT1540736.1"/>
    <property type="molecule type" value="Genomic_DNA"/>
</dbReference>
<dbReference type="Proteomes" id="UP000709437">
    <property type="component" value="Unassembled WGS sequence"/>
</dbReference>
<keyword evidence="1" id="KW-0812">Transmembrane</keyword>
<dbReference type="RefSeq" id="WP_017885701.1">
    <property type="nucleotide sequence ID" value="NZ_JAHEWX010000002.1"/>
</dbReference>
<proteinExistence type="predicted"/>
<evidence type="ECO:0000313" key="3">
    <source>
        <dbReference type="Proteomes" id="UP000709437"/>
    </source>
</evidence>
<gene>
    <name evidence="2" type="ORF">KK103_03100</name>
</gene>
<protein>
    <submittedName>
        <fullName evidence="2">Uncharacterized protein</fullName>
    </submittedName>
</protein>
<feature type="transmembrane region" description="Helical" evidence="1">
    <location>
        <begin position="94"/>
        <end position="114"/>
    </location>
</feature>
<evidence type="ECO:0000313" key="2">
    <source>
        <dbReference type="EMBL" id="MBT1540736.1"/>
    </source>
</evidence>
<name>A0A9Q2W380_9MICO</name>
<organism evidence="2 3">
    <name type="scientific">Curtobacterium flaccumfaciens pv. flaccumfaciens</name>
    <dbReference type="NCBI Taxonomy" id="138532"/>
    <lineage>
        <taxon>Bacteria</taxon>
        <taxon>Bacillati</taxon>
        <taxon>Actinomycetota</taxon>
        <taxon>Actinomycetes</taxon>
        <taxon>Micrococcales</taxon>
        <taxon>Microbacteriaceae</taxon>
        <taxon>Curtobacterium</taxon>
    </lineage>
</organism>
<evidence type="ECO:0000256" key="1">
    <source>
        <dbReference type="SAM" id="Phobius"/>
    </source>
</evidence>